<sequence length="152" mass="16591">MNQKASFFVVRKADIAKTLNTKPTDGKKLLEPLKSIAAAQALPFNVLEDKNVSNDAEVHTHESDLWFCLEGSVLFVCGGEMVAPWYGKKADGTENPNELKAKTIKGRKKTVLKPGDWLWIPAGVPHSHSAKGTARLIIVKIPCVYYAGGAVF</sequence>
<dbReference type="Proteomes" id="UP000178099">
    <property type="component" value="Unassembled WGS sequence"/>
</dbReference>
<evidence type="ECO:0000313" key="2">
    <source>
        <dbReference type="EMBL" id="OGZ12573.1"/>
    </source>
</evidence>
<dbReference type="Gene3D" id="2.60.120.10">
    <property type="entry name" value="Jelly Rolls"/>
    <property type="match status" value="1"/>
</dbReference>
<dbReference type="InterPro" id="IPR011051">
    <property type="entry name" value="RmlC_Cupin_sf"/>
</dbReference>
<dbReference type="Pfam" id="PF00190">
    <property type="entry name" value="Cupin_1"/>
    <property type="match status" value="1"/>
</dbReference>
<comment type="caution">
    <text evidence="2">The sequence shown here is derived from an EMBL/GenBank/DDBJ whole genome shotgun (WGS) entry which is preliminary data.</text>
</comment>
<accession>A0A1G2DGC6</accession>
<organism evidence="2 3">
    <name type="scientific">Candidatus Lloydbacteria bacterium RIFCSPHIGHO2_02_FULL_51_22</name>
    <dbReference type="NCBI Taxonomy" id="1798663"/>
    <lineage>
        <taxon>Bacteria</taxon>
        <taxon>Candidatus Lloydiibacteriota</taxon>
    </lineage>
</organism>
<dbReference type="CDD" id="cd02208">
    <property type="entry name" value="cupin_RmlC-like"/>
    <property type="match status" value="1"/>
</dbReference>
<protein>
    <recommendedName>
        <fullName evidence="1">Cupin type-1 domain-containing protein</fullName>
    </recommendedName>
</protein>
<name>A0A1G2DGC6_9BACT</name>
<feature type="domain" description="Cupin type-1" evidence="1">
    <location>
        <begin position="56"/>
        <end position="138"/>
    </location>
</feature>
<dbReference type="SUPFAM" id="SSF51182">
    <property type="entry name" value="RmlC-like cupins"/>
    <property type="match status" value="1"/>
</dbReference>
<proteinExistence type="predicted"/>
<evidence type="ECO:0000259" key="1">
    <source>
        <dbReference type="Pfam" id="PF00190"/>
    </source>
</evidence>
<dbReference type="InterPro" id="IPR006045">
    <property type="entry name" value="Cupin_1"/>
</dbReference>
<dbReference type="EMBL" id="MHLN01000003">
    <property type="protein sequence ID" value="OGZ12573.1"/>
    <property type="molecule type" value="Genomic_DNA"/>
</dbReference>
<dbReference type="AlphaFoldDB" id="A0A1G2DGC6"/>
<evidence type="ECO:0000313" key="3">
    <source>
        <dbReference type="Proteomes" id="UP000178099"/>
    </source>
</evidence>
<dbReference type="InterPro" id="IPR014710">
    <property type="entry name" value="RmlC-like_jellyroll"/>
</dbReference>
<gene>
    <name evidence="2" type="ORF">A3D67_04165</name>
</gene>
<reference evidence="2 3" key="1">
    <citation type="journal article" date="2016" name="Nat. Commun.">
        <title>Thousands of microbial genomes shed light on interconnected biogeochemical processes in an aquifer system.</title>
        <authorList>
            <person name="Anantharaman K."/>
            <person name="Brown C.T."/>
            <person name="Hug L.A."/>
            <person name="Sharon I."/>
            <person name="Castelle C.J."/>
            <person name="Probst A.J."/>
            <person name="Thomas B.C."/>
            <person name="Singh A."/>
            <person name="Wilkins M.J."/>
            <person name="Karaoz U."/>
            <person name="Brodie E.L."/>
            <person name="Williams K.H."/>
            <person name="Hubbard S.S."/>
            <person name="Banfield J.F."/>
        </authorList>
    </citation>
    <scope>NUCLEOTIDE SEQUENCE [LARGE SCALE GENOMIC DNA]</scope>
</reference>